<comment type="caution">
    <text evidence="3">The sequence shown here is derived from an EMBL/GenBank/DDBJ whole genome shotgun (WGS) entry which is preliminary data.</text>
</comment>
<organism evidence="3 4">
    <name type="scientific">Xanthomonas euvesicatoria pv. euvesicatoria</name>
    <dbReference type="NCBI Taxonomy" id="2753541"/>
    <lineage>
        <taxon>Bacteria</taxon>
        <taxon>Pseudomonadati</taxon>
        <taxon>Pseudomonadota</taxon>
        <taxon>Gammaproteobacteria</taxon>
        <taxon>Lysobacterales</taxon>
        <taxon>Lysobacteraceae</taxon>
        <taxon>Xanthomonas</taxon>
    </lineage>
</organism>
<name>A0ABS8LTE5_XANEU</name>
<dbReference type="EMBL" id="JAJIUS010000115">
    <property type="protein sequence ID" value="MCC8637660.1"/>
    <property type="molecule type" value="Genomic_DNA"/>
</dbReference>
<protein>
    <submittedName>
        <fullName evidence="3">DUF4189 domain-containing protein</fullName>
    </submittedName>
</protein>
<reference evidence="3" key="1">
    <citation type="submission" date="2021-11" db="EMBL/GenBank/DDBJ databases">
        <title>Genome resources and taxonomic validation of 89 Xanthomonas strains.</title>
        <authorList>
            <person name="Tambong J.T."/>
        </authorList>
    </citation>
    <scope>NUCLEOTIDE SEQUENCE</scope>
    <source>
        <strain evidence="3">Xv 72</strain>
    </source>
</reference>
<feature type="signal peptide" evidence="1">
    <location>
        <begin position="1"/>
        <end position="37"/>
    </location>
</feature>
<accession>A0ABS8LTE5</accession>
<keyword evidence="4" id="KW-1185">Reference proteome</keyword>
<proteinExistence type="predicted"/>
<gene>
    <name evidence="3" type="ORF">LN463_22345</name>
</gene>
<evidence type="ECO:0000313" key="3">
    <source>
        <dbReference type="EMBL" id="MCC8637660.1"/>
    </source>
</evidence>
<evidence type="ECO:0000259" key="2">
    <source>
        <dbReference type="Pfam" id="PF13827"/>
    </source>
</evidence>
<dbReference type="Proteomes" id="UP001430605">
    <property type="component" value="Unassembled WGS sequence"/>
</dbReference>
<feature type="chain" id="PRO_5045523687" evidence="1">
    <location>
        <begin position="38"/>
        <end position="193"/>
    </location>
</feature>
<sequence length="193" mass="20664">MKNFDIHWNALPPVGIEMKLCNVCLLLLLSIAFSAMAEQGCPPGQYPIGGQGVAACAPIPKGSQENLEQLQSPRPTGKWIKTWGAVSLDKSDVGALGVSVGKLSKREAQRDAIAGCIKAGGKNCKDWAAYENQCAAVAEPYKDGRSSAGSLHFRTGASAEDIQREVKDICSSENNGECRVIYAACSEPIFQRY</sequence>
<evidence type="ECO:0000313" key="4">
    <source>
        <dbReference type="Proteomes" id="UP001430605"/>
    </source>
</evidence>
<keyword evidence="1" id="KW-0732">Signal</keyword>
<dbReference type="RefSeq" id="WP_228885072.1">
    <property type="nucleotide sequence ID" value="NZ_JAJITJ010000101.1"/>
</dbReference>
<evidence type="ECO:0000256" key="1">
    <source>
        <dbReference type="SAM" id="SignalP"/>
    </source>
</evidence>
<feature type="domain" description="DUF4189" evidence="2">
    <location>
        <begin position="83"/>
        <end position="185"/>
    </location>
</feature>
<dbReference type="InterPro" id="IPR025240">
    <property type="entry name" value="DUF4189"/>
</dbReference>
<dbReference type="Pfam" id="PF13827">
    <property type="entry name" value="DUF4189"/>
    <property type="match status" value="1"/>
</dbReference>